<accession>A0A670IFR5</accession>
<organism evidence="3 4">
    <name type="scientific">Podarcis muralis</name>
    <name type="common">Wall lizard</name>
    <name type="synonym">Lacerta muralis</name>
    <dbReference type="NCBI Taxonomy" id="64176"/>
    <lineage>
        <taxon>Eukaryota</taxon>
        <taxon>Metazoa</taxon>
        <taxon>Chordata</taxon>
        <taxon>Craniata</taxon>
        <taxon>Vertebrata</taxon>
        <taxon>Euteleostomi</taxon>
        <taxon>Lepidosauria</taxon>
        <taxon>Squamata</taxon>
        <taxon>Bifurcata</taxon>
        <taxon>Unidentata</taxon>
        <taxon>Episquamata</taxon>
        <taxon>Laterata</taxon>
        <taxon>Lacertibaenia</taxon>
        <taxon>Lacertidae</taxon>
        <taxon>Podarcis</taxon>
    </lineage>
</organism>
<dbReference type="Ensembl" id="ENSPMRT00000011571.1">
    <property type="protein sequence ID" value="ENSPMRP00000010845.1"/>
    <property type="gene ID" value="ENSPMRG00000007214.1"/>
</dbReference>
<reference evidence="3" key="2">
    <citation type="submission" date="2025-08" db="UniProtKB">
        <authorList>
            <consortium name="Ensembl"/>
        </authorList>
    </citation>
    <scope>IDENTIFICATION</scope>
</reference>
<feature type="compositionally biased region" description="Polar residues" evidence="1">
    <location>
        <begin position="27"/>
        <end position="41"/>
    </location>
</feature>
<evidence type="ECO:0000313" key="3">
    <source>
        <dbReference type="Ensembl" id="ENSPMRP00000010845.1"/>
    </source>
</evidence>
<evidence type="ECO:0000313" key="4">
    <source>
        <dbReference type="Proteomes" id="UP000472272"/>
    </source>
</evidence>
<dbReference type="PROSITE" id="PS50878">
    <property type="entry name" value="RT_POL"/>
    <property type="match status" value="1"/>
</dbReference>
<sequence length="494" mass="56766">MMLLRCYTQYASKFGKLSSGQRIGEDPTSQSQRAVPKNAPTTTQLHSFHTLARLCIKFYKAGLSSMWNENSQKCKLDFKGAEEPETKLQTCTGLWRKLESSRKTSTSPSLTMQKPLTVSTTANYGKFLKKWECLICLLRNLYVGQEATVRTGYGTTDWFKIGKGVRQGCILSPCLFNLYAEFIMRKAGLDESLVRIKIVGRNINNLRYADDTTLMAESEEELKNLLMRVKEDSTKYGLKLNIKKTKIMATGPITSRQIEGEEMESVRDITFLGSMITADGDSSHQIKRRLLLGRKVMTNLDNILKSRDITLPTKVRIVKAMVFPGVMYGSESWTIKKADRRRIDTFEFWCWRRLLRVPWTARRSNLCILKEISPERSLEGLILKLRLQYFGHLMRREDSLEKTLMLGKEKGTTEDKMVGQCSQSYQHEFDQTAGGSERQECLACSGPWGHEESDMTKRLNNRYTIKKWNLHLNHVHVPSDHYLASSFFIHQSLK</sequence>
<dbReference type="PANTHER" id="PTHR47027">
    <property type="entry name" value="REVERSE TRANSCRIPTASE DOMAIN-CONTAINING PROTEIN"/>
    <property type="match status" value="1"/>
</dbReference>
<evidence type="ECO:0000256" key="1">
    <source>
        <dbReference type="SAM" id="MobiDB-lite"/>
    </source>
</evidence>
<dbReference type="SUPFAM" id="SSF56672">
    <property type="entry name" value="DNA/RNA polymerases"/>
    <property type="match status" value="1"/>
</dbReference>
<proteinExistence type="predicted"/>
<dbReference type="PANTHER" id="PTHR47027:SF8">
    <property type="entry name" value="RIBONUCLEASE H"/>
    <property type="match status" value="1"/>
</dbReference>
<dbReference type="InterPro" id="IPR000477">
    <property type="entry name" value="RT_dom"/>
</dbReference>
<reference evidence="3 4" key="1">
    <citation type="journal article" date="2019" name="Proc. Natl. Acad. Sci. U.S.A.">
        <title>Regulatory changes in pterin and carotenoid genes underlie balanced color polymorphisms in the wall lizard.</title>
        <authorList>
            <person name="Andrade P."/>
            <person name="Pinho C."/>
            <person name="Perez I de Lanuza G."/>
            <person name="Afonso S."/>
            <person name="Brejcha J."/>
            <person name="Rubin C.J."/>
            <person name="Wallerman O."/>
            <person name="Pereira P."/>
            <person name="Sabatino S.J."/>
            <person name="Bellati A."/>
            <person name="Pellitteri-Rosa D."/>
            <person name="Bosakova Z."/>
            <person name="Bunikis I."/>
            <person name="Carretero M.A."/>
            <person name="Feiner N."/>
            <person name="Marsik P."/>
            <person name="Pauperio F."/>
            <person name="Salvi D."/>
            <person name="Soler L."/>
            <person name="While G.M."/>
            <person name="Uller T."/>
            <person name="Font E."/>
            <person name="Andersson L."/>
            <person name="Carneiro M."/>
        </authorList>
    </citation>
    <scope>NUCLEOTIDE SEQUENCE</scope>
</reference>
<protein>
    <recommendedName>
        <fullName evidence="2">Reverse transcriptase domain-containing protein</fullName>
    </recommendedName>
</protein>
<dbReference type="InterPro" id="IPR043502">
    <property type="entry name" value="DNA/RNA_pol_sf"/>
</dbReference>
<reference evidence="3" key="3">
    <citation type="submission" date="2025-09" db="UniProtKB">
        <authorList>
            <consortium name="Ensembl"/>
        </authorList>
    </citation>
    <scope>IDENTIFICATION</scope>
</reference>
<dbReference type="AlphaFoldDB" id="A0A670IFR5"/>
<dbReference type="Proteomes" id="UP000472272">
    <property type="component" value="Chromosome 2"/>
</dbReference>
<evidence type="ECO:0000259" key="2">
    <source>
        <dbReference type="PROSITE" id="PS50878"/>
    </source>
</evidence>
<keyword evidence="4" id="KW-1185">Reference proteome</keyword>
<name>A0A670IFR5_PODMU</name>
<dbReference type="Pfam" id="PF00078">
    <property type="entry name" value="RVT_1"/>
    <property type="match status" value="1"/>
</dbReference>
<feature type="domain" description="Reverse transcriptase" evidence="2">
    <location>
        <begin position="1"/>
        <end position="276"/>
    </location>
</feature>
<feature type="region of interest" description="Disordered" evidence="1">
    <location>
        <begin position="19"/>
        <end position="41"/>
    </location>
</feature>
<dbReference type="GeneTree" id="ENSGT00940000162286"/>